<accession>A0A7V4WWW6</accession>
<dbReference type="PROSITE" id="PS51257">
    <property type="entry name" value="PROKAR_LIPOPROTEIN"/>
    <property type="match status" value="1"/>
</dbReference>
<dbReference type="Gene3D" id="1.25.40.390">
    <property type="match status" value="1"/>
</dbReference>
<reference evidence="2" key="1">
    <citation type="journal article" date="2020" name="mSystems">
        <title>Genome- and Community-Level Interaction Insights into Carbon Utilization and Element Cycling Functions of Hydrothermarchaeota in Hydrothermal Sediment.</title>
        <authorList>
            <person name="Zhou Z."/>
            <person name="Liu Y."/>
            <person name="Xu W."/>
            <person name="Pan J."/>
            <person name="Luo Z.H."/>
            <person name="Li M."/>
        </authorList>
    </citation>
    <scope>NUCLEOTIDE SEQUENCE [LARGE SCALE GENOMIC DNA]</scope>
    <source>
        <strain evidence="2">HyVt-577</strain>
    </source>
</reference>
<keyword evidence="1" id="KW-0732">Signal</keyword>
<dbReference type="AlphaFoldDB" id="A0A7V4WWW6"/>
<dbReference type="InterPro" id="IPR011990">
    <property type="entry name" value="TPR-like_helical_dom_sf"/>
</dbReference>
<organism evidence="2">
    <name type="scientific">Caldithrix abyssi</name>
    <dbReference type="NCBI Taxonomy" id="187145"/>
    <lineage>
        <taxon>Bacteria</taxon>
        <taxon>Pseudomonadati</taxon>
        <taxon>Calditrichota</taxon>
        <taxon>Calditrichia</taxon>
        <taxon>Calditrichales</taxon>
        <taxon>Calditrichaceae</taxon>
        <taxon>Caldithrix</taxon>
    </lineage>
</organism>
<proteinExistence type="predicted"/>
<protein>
    <recommendedName>
        <fullName evidence="3">RagB/SusD family nutrient uptake outer membrane protein</fullName>
    </recommendedName>
</protein>
<name>A0A7V4WWW6_CALAY</name>
<dbReference type="SUPFAM" id="SSF48452">
    <property type="entry name" value="TPR-like"/>
    <property type="match status" value="1"/>
</dbReference>
<evidence type="ECO:0008006" key="3">
    <source>
        <dbReference type="Google" id="ProtNLM"/>
    </source>
</evidence>
<dbReference type="Proteomes" id="UP000885779">
    <property type="component" value="Unassembled WGS sequence"/>
</dbReference>
<feature type="chain" id="PRO_5031244458" description="RagB/SusD family nutrient uptake outer membrane protein" evidence="1">
    <location>
        <begin position="25"/>
        <end position="413"/>
    </location>
</feature>
<sequence length="413" mass="46512">MKKNIVFIIVMAILALLTSCDNYVQDVDPLIDRVEDDRLNSPDQLDFLIKGVKHRFSTMYDNLVFLAGGLSDELYYDANAPGSSFPTLREIDLAEDIRRDNNSVDGVFTPLGELRFFADNLVTRATSIGTGEDLEGALFTGYFFGGLARFFYATYFGLYQEQGGGVIDGGPFIPSSDMYDLAIEKFTEALNHTDYEGFANWPDITSKEMAERLTHSMIARCYLYKGDAASALTHAEMGMQEGDDPFMSLYSAITNNVWYYQANERHQYLVDDRFADYITADPNEANRVKIYKVESGSLSWWQQAFYLTLDAPINCMTWQENELMLAELKLTSDNAAALAHVNKVRASHGLDPLTTLDEAALIAERDKELMTTGARLPDQRRFDIWHLPAGTWKYLPITQSEINGNPNLDVGPE</sequence>
<comment type="caution">
    <text evidence="2">The sequence shown here is derived from an EMBL/GenBank/DDBJ whole genome shotgun (WGS) entry which is preliminary data.</text>
</comment>
<dbReference type="EMBL" id="DRQG01000154">
    <property type="protein sequence ID" value="HGY57348.1"/>
    <property type="molecule type" value="Genomic_DNA"/>
</dbReference>
<gene>
    <name evidence="2" type="ORF">ENK44_16690</name>
</gene>
<evidence type="ECO:0000313" key="2">
    <source>
        <dbReference type="EMBL" id="HGY57348.1"/>
    </source>
</evidence>
<feature type="signal peptide" evidence="1">
    <location>
        <begin position="1"/>
        <end position="24"/>
    </location>
</feature>
<evidence type="ECO:0000256" key="1">
    <source>
        <dbReference type="SAM" id="SignalP"/>
    </source>
</evidence>